<dbReference type="AlphaFoldDB" id="A0A4R3HVN8"/>
<dbReference type="OrthoDB" id="6024074at2"/>
<keyword evidence="2" id="KW-0732">Signal</keyword>
<keyword evidence="1" id="KW-0472">Membrane</keyword>
<evidence type="ECO:0000256" key="1">
    <source>
        <dbReference type="SAM" id="Phobius"/>
    </source>
</evidence>
<evidence type="ECO:0000313" key="3">
    <source>
        <dbReference type="EMBL" id="TCS35087.1"/>
    </source>
</evidence>
<keyword evidence="1" id="KW-0812">Transmembrane</keyword>
<feature type="chain" id="PRO_5020395832" evidence="2">
    <location>
        <begin position="19"/>
        <end position="280"/>
    </location>
</feature>
<dbReference type="EMBL" id="SLZR01000038">
    <property type="protein sequence ID" value="TCS35087.1"/>
    <property type="molecule type" value="Genomic_DNA"/>
</dbReference>
<evidence type="ECO:0000256" key="2">
    <source>
        <dbReference type="SAM" id="SignalP"/>
    </source>
</evidence>
<dbReference type="Proteomes" id="UP000295793">
    <property type="component" value="Unassembled WGS sequence"/>
</dbReference>
<keyword evidence="4" id="KW-1185">Reference proteome</keyword>
<feature type="transmembrane region" description="Helical" evidence="1">
    <location>
        <begin position="253"/>
        <end position="273"/>
    </location>
</feature>
<name>A0A4R3HVN8_9GAMM</name>
<keyword evidence="1" id="KW-1133">Transmembrane helix</keyword>
<accession>A0A4R3HVN8</accession>
<gene>
    <name evidence="3" type="ORF">BCF53_1387</name>
</gene>
<protein>
    <submittedName>
        <fullName evidence="3">Uncharacterized protein</fullName>
    </submittedName>
</protein>
<sequence>MRARNFICILFFSSFCWSSEINVGGVIIDVPNPDGYSPVTSNMTLLNEIQKQFIAPTNEEFLSFIPISDVPSVLKDEIPDFPRRFTVQTAKNLINLSVTSSNFAELKEVIKTQNTDIIKKAEAQFPELMDRVNDGIKEEFDVDLALSISQMVPLPVHEESERILSYSSYVKYEMVDELGNPAPFVSVVTTTLVHIKGKILFLYSYAEESDVEWSRNASIQWAEELIRLNPITAQDTFNENAPSVVTGIDWGNVLAKAIAGAVIGLLIGFFSWVRNRKTSN</sequence>
<feature type="signal peptide" evidence="2">
    <location>
        <begin position="1"/>
        <end position="18"/>
    </location>
</feature>
<evidence type="ECO:0000313" key="4">
    <source>
        <dbReference type="Proteomes" id="UP000295793"/>
    </source>
</evidence>
<proteinExistence type="predicted"/>
<reference evidence="3 4" key="1">
    <citation type="submission" date="2019-03" db="EMBL/GenBank/DDBJ databases">
        <title>Genomic Encyclopedia of Archaeal and Bacterial Type Strains, Phase II (KMG-II): from individual species to whole genera.</title>
        <authorList>
            <person name="Goeker M."/>
        </authorList>
    </citation>
    <scope>NUCLEOTIDE SEQUENCE [LARGE SCALE GENOMIC DNA]</scope>
    <source>
        <strain evidence="3 4">DSM 15388</strain>
    </source>
</reference>
<organism evidence="3 4">
    <name type="scientific">Reinekea marinisedimentorum</name>
    <dbReference type="NCBI Taxonomy" id="230495"/>
    <lineage>
        <taxon>Bacteria</taxon>
        <taxon>Pseudomonadati</taxon>
        <taxon>Pseudomonadota</taxon>
        <taxon>Gammaproteobacteria</taxon>
        <taxon>Oceanospirillales</taxon>
        <taxon>Saccharospirillaceae</taxon>
        <taxon>Reinekea</taxon>
    </lineage>
</organism>
<dbReference type="RefSeq" id="WP_132704287.1">
    <property type="nucleotide sequence ID" value="NZ_SLZR01000038.1"/>
</dbReference>
<comment type="caution">
    <text evidence="3">The sequence shown here is derived from an EMBL/GenBank/DDBJ whole genome shotgun (WGS) entry which is preliminary data.</text>
</comment>